<dbReference type="EMBL" id="PUUG01000023">
    <property type="protein sequence ID" value="PQP79783.1"/>
    <property type="molecule type" value="Genomic_DNA"/>
</dbReference>
<evidence type="ECO:0000313" key="2">
    <source>
        <dbReference type="Proteomes" id="UP000238672"/>
    </source>
</evidence>
<sequence length="83" mass="9249">MDIGTPSTNNVMEILTLKPFNESSESETEVKEIQPVYSESGLTLDVKIKKPSGEEEIKKYSNVDSIIYKTIIEKISIIGNGKK</sequence>
<gene>
    <name evidence="1" type="ORF">C6B37_01140</name>
</gene>
<organism evidence="1 2">
    <name type="scientific">Candidatus Phytoplasma phoenicium</name>
    <dbReference type="NCBI Taxonomy" id="198422"/>
    <lineage>
        <taxon>Bacteria</taxon>
        <taxon>Bacillati</taxon>
        <taxon>Mycoplasmatota</taxon>
        <taxon>Mollicutes</taxon>
        <taxon>Acholeplasmatales</taxon>
        <taxon>Acholeplasmataceae</taxon>
        <taxon>Candidatus Phytoplasma</taxon>
        <taxon>16SrIX (Pigeon pea witches'-broom group)</taxon>
    </lineage>
</organism>
<protein>
    <submittedName>
        <fullName evidence="1">Uncharacterized protein</fullName>
    </submittedName>
</protein>
<comment type="caution">
    <text evidence="1">The sequence shown here is derived from an EMBL/GenBank/DDBJ whole genome shotgun (WGS) entry which is preliminary data.</text>
</comment>
<reference evidence="1 2" key="1">
    <citation type="submission" date="2018-02" db="EMBL/GenBank/DDBJ databases">
        <title>Metagenomics reveals mixed infection of spiroplasma and phytoplasma in chicory.</title>
        <authorList>
            <person name="Polano C."/>
            <person name="Moruzzi S."/>
            <person name="Ermacora P."/>
            <person name="Ferrini F."/>
            <person name="Martini M."/>
            <person name="Firrao G."/>
        </authorList>
    </citation>
    <scope>NUCLEOTIDE SEQUENCE [LARGE SCALE GENOMIC DNA]</scope>
    <source>
        <strain evidence="1 2">ChiP</strain>
    </source>
</reference>
<dbReference type="Proteomes" id="UP000238672">
    <property type="component" value="Unassembled WGS sequence"/>
</dbReference>
<dbReference type="AlphaFoldDB" id="A0A2S8NUX6"/>
<evidence type="ECO:0000313" key="1">
    <source>
        <dbReference type="EMBL" id="PQP79783.1"/>
    </source>
</evidence>
<accession>A0A2S8NUX6</accession>
<name>A0A2S8NUX6_9MOLU</name>
<keyword evidence="2" id="KW-1185">Reference proteome</keyword>
<proteinExistence type="predicted"/>